<proteinExistence type="predicted"/>
<evidence type="ECO:0000313" key="1">
    <source>
        <dbReference type="EMBL" id="KAI0037979.1"/>
    </source>
</evidence>
<gene>
    <name evidence="1" type="ORF">FA95DRAFT_1578473</name>
</gene>
<sequence length="305" mass="32054">MHINYILRWIGGDGNGWGDGGMRSGGGHAKIRSGRSSRGVGSGSEGSVVRRADDGKFPASAYGDGGGKPEEIPAGQPFAGRMAGGGKRSEIYGTSVYGSGYPGVDDSRGVYGLDFPFYFWPVVFTGTQGAAYLYDSDEVLASKYGQPNNPSRPGGPLAQAQFYSSFTNSTFHLVADRATVTSLIRTLSYSLFFNCLGLFDASNSSSAALPFDSNGTDPRPEQAVKFYRASSVVLTLDGYNNTAALGSDTIAPPSPLPSDVDTVLLSCLNNTIGQRVPLMDAGVRLGANQEGSTFAVVVVLAYLFL</sequence>
<keyword evidence="2" id="KW-1185">Reference proteome</keyword>
<accession>A0ACB8R1J3</accession>
<name>A0ACB8R1J3_9AGAM</name>
<dbReference type="Proteomes" id="UP000814033">
    <property type="component" value="Unassembled WGS sequence"/>
</dbReference>
<reference evidence="1" key="2">
    <citation type="journal article" date="2022" name="New Phytol.">
        <title>Evolutionary transition to the ectomycorrhizal habit in the genomes of a hyperdiverse lineage of mushroom-forming fungi.</title>
        <authorList>
            <person name="Looney B."/>
            <person name="Miyauchi S."/>
            <person name="Morin E."/>
            <person name="Drula E."/>
            <person name="Courty P.E."/>
            <person name="Kohler A."/>
            <person name="Kuo A."/>
            <person name="LaButti K."/>
            <person name="Pangilinan J."/>
            <person name="Lipzen A."/>
            <person name="Riley R."/>
            <person name="Andreopoulos W."/>
            <person name="He G."/>
            <person name="Johnson J."/>
            <person name="Nolan M."/>
            <person name="Tritt A."/>
            <person name="Barry K.W."/>
            <person name="Grigoriev I.V."/>
            <person name="Nagy L.G."/>
            <person name="Hibbett D."/>
            <person name="Henrissat B."/>
            <person name="Matheny P.B."/>
            <person name="Labbe J."/>
            <person name="Martin F.M."/>
        </authorList>
    </citation>
    <scope>NUCLEOTIDE SEQUENCE</scope>
    <source>
        <strain evidence="1">FP105234-sp</strain>
    </source>
</reference>
<comment type="caution">
    <text evidence="1">The sequence shown here is derived from an EMBL/GenBank/DDBJ whole genome shotgun (WGS) entry which is preliminary data.</text>
</comment>
<protein>
    <submittedName>
        <fullName evidence="1">Uncharacterized protein</fullName>
    </submittedName>
</protein>
<dbReference type="EMBL" id="MU276636">
    <property type="protein sequence ID" value="KAI0037979.1"/>
    <property type="molecule type" value="Genomic_DNA"/>
</dbReference>
<evidence type="ECO:0000313" key="2">
    <source>
        <dbReference type="Proteomes" id="UP000814033"/>
    </source>
</evidence>
<reference evidence="1" key="1">
    <citation type="submission" date="2021-02" db="EMBL/GenBank/DDBJ databases">
        <authorList>
            <consortium name="DOE Joint Genome Institute"/>
            <person name="Ahrendt S."/>
            <person name="Looney B.P."/>
            <person name="Miyauchi S."/>
            <person name="Morin E."/>
            <person name="Drula E."/>
            <person name="Courty P.E."/>
            <person name="Chicoki N."/>
            <person name="Fauchery L."/>
            <person name="Kohler A."/>
            <person name="Kuo A."/>
            <person name="Labutti K."/>
            <person name="Pangilinan J."/>
            <person name="Lipzen A."/>
            <person name="Riley R."/>
            <person name="Andreopoulos W."/>
            <person name="He G."/>
            <person name="Johnson J."/>
            <person name="Barry K.W."/>
            <person name="Grigoriev I.V."/>
            <person name="Nagy L."/>
            <person name="Hibbett D."/>
            <person name="Henrissat B."/>
            <person name="Matheny P.B."/>
            <person name="Labbe J."/>
            <person name="Martin F."/>
        </authorList>
    </citation>
    <scope>NUCLEOTIDE SEQUENCE</scope>
    <source>
        <strain evidence="1">FP105234-sp</strain>
    </source>
</reference>
<organism evidence="1 2">
    <name type="scientific">Auriscalpium vulgare</name>
    <dbReference type="NCBI Taxonomy" id="40419"/>
    <lineage>
        <taxon>Eukaryota</taxon>
        <taxon>Fungi</taxon>
        <taxon>Dikarya</taxon>
        <taxon>Basidiomycota</taxon>
        <taxon>Agaricomycotina</taxon>
        <taxon>Agaricomycetes</taxon>
        <taxon>Russulales</taxon>
        <taxon>Auriscalpiaceae</taxon>
        <taxon>Auriscalpium</taxon>
    </lineage>
</organism>